<dbReference type="InterPro" id="IPR036514">
    <property type="entry name" value="SGNH_hydro_sf"/>
</dbReference>
<sequence>MKTIYRSIVILLVFMLLASTNVFAKNENATKSLVALGDSIPYGYNLGNNNNASPSRVAFPYLIGEELDMRVRNLAGPGWQTGHLLTALETDQKFRQAVRHADYITLNIGNNDLLKALATAQVRSGGDPVLFQQYLMEEIGKSNIFGNLGLIISEIRSLTDAPVVIYNIYNPFQTYDPLHVVGSNLLPGINHQLSEAVGLLNSIHNNILLVDAYAAFGTNQEAYVISEDIHPTKSGQGVLADIGIRAIGSLLFNR</sequence>
<accession>A0ABU0A2P5</accession>
<gene>
    <name evidence="3" type="ORF">J2S74_005226</name>
</gene>
<proteinExistence type="predicted"/>
<dbReference type="EMBL" id="JAUSUG010000033">
    <property type="protein sequence ID" value="MDQ0257764.1"/>
    <property type="molecule type" value="Genomic_DNA"/>
</dbReference>
<protein>
    <submittedName>
        <fullName evidence="3">Lysophospholipase L1-like esterase</fullName>
    </submittedName>
</protein>
<evidence type="ECO:0000313" key="3">
    <source>
        <dbReference type="EMBL" id="MDQ0257764.1"/>
    </source>
</evidence>
<feature type="domain" description="SGNH hydrolase-type esterase" evidence="2">
    <location>
        <begin position="35"/>
        <end position="236"/>
    </location>
</feature>
<dbReference type="Pfam" id="PF13472">
    <property type="entry name" value="Lipase_GDSL_2"/>
    <property type="match status" value="1"/>
</dbReference>
<evidence type="ECO:0000313" key="4">
    <source>
        <dbReference type="Proteomes" id="UP001230005"/>
    </source>
</evidence>
<dbReference type="RefSeq" id="WP_307331999.1">
    <property type="nucleotide sequence ID" value="NZ_JAUSUG010000033.1"/>
</dbReference>
<keyword evidence="4" id="KW-1185">Reference proteome</keyword>
<dbReference type="SUPFAM" id="SSF52266">
    <property type="entry name" value="SGNH hydrolase"/>
    <property type="match status" value="1"/>
</dbReference>
<reference evidence="3 4" key="1">
    <citation type="submission" date="2023-07" db="EMBL/GenBank/DDBJ databases">
        <title>Genomic Encyclopedia of Type Strains, Phase IV (KMG-IV): sequencing the most valuable type-strain genomes for metagenomic binning, comparative biology and taxonomic classification.</title>
        <authorList>
            <person name="Goeker M."/>
        </authorList>
    </citation>
    <scope>NUCLEOTIDE SEQUENCE [LARGE SCALE GENOMIC DNA]</scope>
    <source>
        <strain evidence="3 4">DSM 9768</strain>
    </source>
</reference>
<evidence type="ECO:0000259" key="2">
    <source>
        <dbReference type="Pfam" id="PF13472"/>
    </source>
</evidence>
<dbReference type="Gene3D" id="3.40.50.1110">
    <property type="entry name" value="SGNH hydrolase"/>
    <property type="match status" value="1"/>
</dbReference>
<dbReference type="InterPro" id="IPR013830">
    <property type="entry name" value="SGNH_hydro"/>
</dbReference>
<organism evidence="3 4">
    <name type="scientific">Evansella vedderi</name>
    <dbReference type="NCBI Taxonomy" id="38282"/>
    <lineage>
        <taxon>Bacteria</taxon>
        <taxon>Bacillati</taxon>
        <taxon>Bacillota</taxon>
        <taxon>Bacilli</taxon>
        <taxon>Bacillales</taxon>
        <taxon>Bacillaceae</taxon>
        <taxon>Evansella</taxon>
    </lineage>
</organism>
<dbReference type="Proteomes" id="UP001230005">
    <property type="component" value="Unassembled WGS sequence"/>
</dbReference>
<feature type="chain" id="PRO_5047178591" evidence="1">
    <location>
        <begin position="25"/>
        <end position="254"/>
    </location>
</feature>
<comment type="caution">
    <text evidence="3">The sequence shown here is derived from an EMBL/GenBank/DDBJ whole genome shotgun (WGS) entry which is preliminary data.</text>
</comment>
<evidence type="ECO:0000256" key="1">
    <source>
        <dbReference type="SAM" id="SignalP"/>
    </source>
</evidence>
<keyword evidence="1" id="KW-0732">Signal</keyword>
<name>A0ABU0A2P5_9BACI</name>
<feature type="signal peptide" evidence="1">
    <location>
        <begin position="1"/>
        <end position="24"/>
    </location>
</feature>